<evidence type="ECO:0000256" key="1">
    <source>
        <dbReference type="ARBA" id="ARBA00001031"/>
    </source>
</evidence>
<name>X0W1B4_9ZZZZ</name>
<evidence type="ECO:0000256" key="4">
    <source>
        <dbReference type="ARBA" id="ARBA00022679"/>
    </source>
</evidence>
<evidence type="ECO:0000313" key="7">
    <source>
        <dbReference type="EMBL" id="GAG06501.1"/>
    </source>
</evidence>
<feature type="non-terminal residue" evidence="7">
    <location>
        <position position="122"/>
    </location>
</feature>
<dbReference type="Gene3D" id="3.60.20.10">
    <property type="entry name" value="Glutamine Phosphoribosylpyrophosphate, subunit 1, domain 1"/>
    <property type="match status" value="1"/>
</dbReference>
<comment type="caution">
    <text evidence="7">The sequence shown here is derived from an EMBL/GenBank/DDBJ whole genome shotgun (WGS) entry which is preliminary data.</text>
</comment>
<dbReference type="Pfam" id="PF13522">
    <property type="entry name" value="GATase_6"/>
    <property type="match status" value="1"/>
</dbReference>
<protein>
    <recommendedName>
        <fullName evidence="2">glutamine--fructose-6-phosphate transaminase (isomerizing)</fullName>
        <ecNumber evidence="2">2.6.1.16</ecNumber>
    </recommendedName>
</protein>
<evidence type="ECO:0000256" key="3">
    <source>
        <dbReference type="ARBA" id="ARBA00022576"/>
    </source>
</evidence>
<feature type="domain" description="Glutamine amidotransferase type-2" evidence="6">
    <location>
        <begin position="2"/>
        <end position="122"/>
    </location>
</feature>
<dbReference type="GO" id="GO:0006487">
    <property type="term" value="P:protein N-linked glycosylation"/>
    <property type="evidence" value="ECO:0007669"/>
    <property type="project" value="TreeGrafter"/>
</dbReference>
<sequence length="122" mass="13458">MCGIFGLITKKTDVPVAKLIREGLQRLEYRGYDSAGIALVNNGKVEVRKEAGRIADINKDGWFDSMGGTFGVGHTRWATHGPPVAKNSHPHLDSKEKVAVVHNGILENFQQLRKELSDRGHV</sequence>
<dbReference type="AlphaFoldDB" id="X0W1B4"/>
<dbReference type="PROSITE" id="PS51278">
    <property type="entry name" value="GATASE_TYPE_2"/>
    <property type="match status" value="1"/>
</dbReference>
<dbReference type="EMBL" id="BARS01021690">
    <property type="protein sequence ID" value="GAG06501.1"/>
    <property type="molecule type" value="Genomic_DNA"/>
</dbReference>
<evidence type="ECO:0000256" key="2">
    <source>
        <dbReference type="ARBA" id="ARBA00012916"/>
    </source>
</evidence>
<dbReference type="GO" id="GO:0006002">
    <property type="term" value="P:fructose 6-phosphate metabolic process"/>
    <property type="evidence" value="ECO:0007669"/>
    <property type="project" value="TreeGrafter"/>
</dbReference>
<keyword evidence="4" id="KW-0808">Transferase</keyword>
<dbReference type="SUPFAM" id="SSF56235">
    <property type="entry name" value="N-terminal nucleophile aminohydrolases (Ntn hydrolases)"/>
    <property type="match status" value="1"/>
</dbReference>
<gene>
    <name evidence="7" type="ORF">S01H1_34794</name>
</gene>
<dbReference type="PANTHER" id="PTHR10937">
    <property type="entry name" value="GLUCOSAMINE--FRUCTOSE-6-PHOSPHATE AMINOTRANSFERASE, ISOMERIZING"/>
    <property type="match status" value="1"/>
</dbReference>
<keyword evidence="3" id="KW-0032">Aminotransferase</keyword>
<comment type="catalytic activity">
    <reaction evidence="1">
        <text>D-fructose 6-phosphate + L-glutamine = D-glucosamine 6-phosphate + L-glutamate</text>
        <dbReference type="Rhea" id="RHEA:13237"/>
        <dbReference type="ChEBI" id="CHEBI:29985"/>
        <dbReference type="ChEBI" id="CHEBI:58359"/>
        <dbReference type="ChEBI" id="CHEBI:58725"/>
        <dbReference type="ChEBI" id="CHEBI:61527"/>
        <dbReference type="EC" id="2.6.1.16"/>
    </reaction>
</comment>
<dbReference type="PANTHER" id="PTHR10937:SF0">
    <property type="entry name" value="GLUTAMINE--FRUCTOSE-6-PHOSPHATE TRANSAMINASE (ISOMERIZING)"/>
    <property type="match status" value="1"/>
</dbReference>
<dbReference type="InterPro" id="IPR017932">
    <property type="entry name" value="GATase_2_dom"/>
</dbReference>
<dbReference type="EC" id="2.6.1.16" evidence="2"/>
<accession>X0W1B4</accession>
<dbReference type="GO" id="GO:0006047">
    <property type="term" value="P:UDP-N-acetylglucosamine metabolic process"/>
    <property type="evidence" value="ECO:0007669"/>
    <property type="project" value="TreeGrafter"/>
</dbReference>
<dbReference type="InterPro" id="IPR029055">
    <property type="entry name" value="Ntn_hydrolases_N"/>
</dbReference>
<proteinExistence type="predicted"/>
<dbReference type="GO" id="GO:0004360">
    <property type="term" value="F:glutamine-fructose-6-phosphate transaminase (isomerizing) activity"/>
    <property type="evidence" value="ECO:0007669"/>
    <property type="project" value="UniProtKB-EC"/>
</dbReference>
<evidence type="ECO:0000259" key="6">
    <source>
        <dbReference type="PROSITE" id="PS51278"/>
    </source>
</evidence>
<evidence type="ECO:0000256" key="5">
    <source>
        <dbReference type="ARBA" id="ARBA00022962"/>
    </source>
</evidence>
<keyword evidence="5" id="KW-0315">Glutamine amidotransferase</keyword>
<organism evidence="7">
    <name type="scientific">marine sediment metagenome</name>
    <dbReference type="NCBI Taxonomy" id="412755"/>
    <lineage>
        <taxon>unclassified sequences</taxon>
        <taxon>metagenomes</taxon>
        <taxon>ecological metagenomes</taxon>
    </lineage>
</organism>
<reference evidence="7" key="1">
    <citation type="journal article" date="2014" name="Front. Microbiol.">
        <title>High frequency of phylogenetically diverse reductive dehalogenase-homologous genes in deep subseafloor sedimentary metagenomes.</title>
        <authorList>
            <person name="Kawai M."/>
            <person name="Futagami T."/>
            <person name="Toyoda A."/>
            <person name="Takaki Y."/>
            <person name="Nishi S."/>
            <person name="Hori S."/>
            <person name="Arai W."/>
            <person name="Tsubouchi T."/>
            <person name="Morono Y."/>
            <person name="Uchiyama I."/>
            <person name="Ito T."/>
            <person name="Fujiyama A."/>
            <person name="Inagaki F."/>
            <person name="Takami H."/>
        </authorList>
    </citation>
    <scope>NUCLEOTIDE SEQUENCE</scope>
    <source>
        <strain evidence="7">Expedition CK06-06</strain>
    </source>
</reference>